<evidence type="ECO:0000256" key="9">
    <source>
        <dbReference type="ARBA" id="ARBA00034075"/>
    </source>
</evidence>
<evidence type="ECO:0000256" key="1">
    <source>
        <dbReference type="ARBA" id="ARBA00006249"/>
    </source>
</evidence>
<dbReference type="EC" id="3.1.1.-" evidence="10"/>
<proteinExistence type="inferred from homology"/>
<keyword evidence="6 10" id="KW-0378">Hydrolase</keyword>
<feature type="signal peptide" evidence="10">
    <location>
        <begin position="1"/>
        <end position="19"/>
    </location>
</feature>
<dbReference type="GO" id="GO:0046872">
    <property type="term" value="F:metal ion binding"/>
    <property type="evidence" value="ECO:0007669"/>
    <property type="project" value="UniProtKB-KW"/>
</dbReference>
<dbReference type="InterPro" id="IPR029058">
    <property type="entry name" value="AB_hydrolase_fold"/>
</dbReference>
<accession>A0A5C3N9X6</accession>
<evidence type="ECO:0000256" key="10">
    <source>
        <dbReference type="RuleBase" id="RU361238"/>
    </source>
</evidence>
<evidence type="ECO:0000256" key="8">
    <source>
        <dbReference type="ARBA" id="ARBA00023157"/>
    </source>
</evidence>
<dbReference type="GO" id="GO:0030600">
    <property type="term" value="F:feruloyl esterase activity"/>
    <property type="evidence" value="ECO:0007669"/>
    <property type="project" value="UniProtKB-EC"/>
</dbReference>
<keyword evidence="3" id="KW-0858">Xylan degradation</keyword>
<evidence type="ECO:0000256" key="7">
    <source>
        <dbReference type="ARBA" id="ARBA00022837"/>
    </source>
</evidence>
<keyword evidence="2" id="KW-0719">Serine esterase</keyword>
<reference evidence="11 12" key="1">
    <citation type="journal article" date="2019" name="Nat. Ecol. Evol.">
        <title>Megaphylogeny resolves global patterns of mushroom evolution.</title>
        <authorList>
            <person name="Varga T."/>
            <person name="Krizsan K."/>
            <person name="Foldi C."/>
            <person name="Dima B."/>
            <person name="Sanchez-Garcia M."/>
            <person name="Sanchez-Ramirez S."/>
            <person name="Szollosi G.J."/>
            <person name="Szarkandi J.G."/>
            <person name="Papp V."/>
            <person name="Albert L."/>
            <person name="Andreopoulos W."/>
            <person name="Angelini C."/>
            <person name="Antonin V."/>
            <person name="Barry K.W."/>
            <person name="Bougher N.L."/>
            <person name="Buchanan P."/>
            <person name="Buyck B."/>
            <person name="Bense V."/>
            <person name="Catcheside P."/>
            <person name="Chovatia M."/>
            <person name="Cooper J."/>
            <person name="Damon W."/>
            <person name="Desjardin D."/>
            <person name="Finy P."/>
            <person name="Geml J."/>
            <person name="Haridas S."/>
            <person name="Hughes K."/>
            <person name="Justo A."/>
            <person name="Karasinski D."/>
            <person name="Kautmanova I."/>
            <person name="Kiss B."/>
            <person name="Kocsube S."/>
            <person name="Kotiranta H."/>
            <person name="LaButti K.M."/>
            <person name="Lechner B.E."/>
            <person name="Liimatainen K."/>
            <person name="Lipzen A."/>
            <person name="Lukacs Z."/>
            <person name="Mihaltcheva S."/>
            <person name="Morgado L.N."/>
            <person name="Niskanen T."/>
            <person name="Noordeloos M.E."/>
            <person name="Ohm R.A."/>
            <person name="Ortiz-Santana B."/>
            <person name="Ovrebo C."/>
            <person name="Racz N."/>
            <person name="Riley R."/>
            <person name="Savchenko A."/>
            <person name="Shiryaev A."/>
            <person name="Soop K."/>
            <person name="Spirin V."/>
            <person name="Szebenyi C."/>
            <person name="Tomsovsky M."/>
            <person name="Tulloss R.E."/>
            <person name="Uehling J."/>
            <person name="Grigoriev I.V."/>
            <person name="Vagvolgyi C."/>
            <person name="Papp T."/>
            <person name="Martin F.M."/>
            <person name="Miettinen O."/>
            <person name="Hibbett D.S."/>
            <person name="Nagy L.G."/>
        </authorList>
    </citation>
    <scope>NUCLEOTIDE SEQUENCE [LARGE SCALE GENOMIC DNA]</scope>
    <source>
        <strain evidence="11 12">OMC1185</strain>
    </source>
</reference>
<evidence type="ECO:0000256" key="3">
    <source>
        <dbReference type="ARBA" id="ARBA00022651"/>
    </source>
</evidence>
<dbReference type="AlphaFoldDB" id="A0A5C3N9X6"/>
<keyword evidence="4" id="KW-0479">Metal-binding</keyword>
<dbReference type="EMBL" id="ML213507">
    <property type="protein sequence ID" value="TFK53657.1"/>
    <property type="molecule type" value="Genomic_DNA"/>
</dbReference>
<dbReference type="OrthoDB" id="3039123at2759"/>
<dbReference type="InterPro" id="IPR011118">
    <property type="entry name" value="Tannase/feruloyl_esterase"/>
</dbReference>
<keyword evidence="8" id="KW-1015">Disulfide bond</keyword>
<evidence type="ECO:0000313" key="11">
    <source>
        <dbReference type="EMBL" id="TFK53657.1"/>
    </source>
</evidence>
<feature type="chain" id="PRO_5023009427" description="Carboxylic ester hydrolase" evidence="10">
    <location>
        <begin position="20"/>
        <end position="539"/>
    </location>
</feature>
<dbReference type="Pfam" id="PF07519">
    <property type="entry name" value="Tannase"/>
    <property type="match status" value="1"/>
</dbReference>
<dbReference type="Proteomes" id="UP000305948">
    <property type="component" value="Unassembled WGS sequence"/>
</dbReference>
<dbReference type="PANTHER" id="PTHR33938">
    <property type="entry name" value="FERULOYL ESTERASE B-RELATED"/>
    <property type="match status" value="1"/>
</dbReference>
<comment type="similarity">
    <text evidence="1 10">Belongs to the tannase family.</text>
</comment>
<gene>
    <name evidence="11" type="ORF">OE88DRAFT_1733549</name>
</gene>
<dbReference type="GO" id="GO:0045493">
    <property type="term" value="P:xylan catabolic process"/>
    <property type="evidence" value="ECO:0007669"/>
    <property type="project" value="UniProtKB-KW"/>
</dbReference>
<comment type="catalytic activity">
    <reaction evidence="9">
        <text>feruloyl-polysaccharide + H2O = ferulate + polysaccharide.</text>
        <dbReference type="EC" id="3.1.1.73"/>
    </reaction>
</comment>
<keyword evidence="3" id="KW-0624">Polysaccharide degradation</keyword>
<evidence type="ECO:0000256" key="4">
    <source>
        <dbReference type="ARBA" id="ARBA00022723"/>
    </source>
</evidence>
<protein>
    <recommendedName>
        <fullName evidence="10">Carboxylic ester hydrolase</fullName>
        <ecNumber evidence="10">3.1.1.-</ecNumber>
    </recommendedName>
</protein>
<name>A0A5C3N9X6_9AGAM</name>
<keyword evidence="12" id="KW-1185">Reference proteome</keyword>
<organism evidence="11 12">
    <name type="scientific">Heliocybe sulcata</name>
    <dbReference type="NCBI Taxonomy" id="5364"/>
    <lineage>
        <taxon>Eukaryota</taxon>
        <taxon>Fungi</taxon>
        <taxon>Dikarya</taxon>
        <taxon>Basidiomycota</taxon>
        <taxon>Agaricomycotina</taxon>
        <taxon>Agaricomycetes</taxon>
        <taxon>Gloeophyllales</taxon>
        <taxon>Gloeophyllaceae</taxon>
        <taxon>Heliocybe</taxon>
    </lineage>
</organism>
<keyword evidence="3" id="KW-0119">Carbohydrate metabolism</keyword>
<evidence type="ECO:0000256" key="5">
    <source>
        <dbReference type="ARBA" id="ARBA00022729"/>
    </source>
</evidence>
<sequence>MRASAGLVALCSLTTAVVGDNAAELWEAGCSAFTLQDSPGVAVAGTAYYPAGALVNITNAFSSISTDTLPAFCRVELLITTNATSGKTANTEVWLPDAWNGRFIGFGNGGWGGGVNVADLGFVAMNQGFAGMSTDTGHSSNALNGTWGGPHNDDAIIDWSWRALHLSVGAGKEVVQQYYSKPASKSYYLGCSTGGRQGLKSVQEFPEDFDGVVVGSPANWMSHLQPWSIHIDLNVLPAGSPQWISPELWTGIIHDEVLRQCDNLDGVVDGIINNPLVCNFRPETLACRPGQNSSTCLNLAQIQALHQIYSTYYETNQTYIFAGYYPGGEQGYPEGLLTPTIEQISQNYYQYFILNDTTWDPTTLNYSIIQAGDESPVDLNAIETNITAYAGPGHNGKIIHYVGWADQLISPGNSLHYYETVHAYMQSATELNIDDYYRLFTVPGMQHWSVNGYGANAFGGASQAAGGTPPLSYDPVHNVVSAVVSWVEDGVAPDYFIAAYYQNNNQSQGVAFTRPLCKYPQNVVYAGGDVNQSTSFSCV</sequence>
<keyword evidence="5 10" id="KW-0732">Signal</keyword>
<keyword evidence="7" id="KW-0106">Calcium</keyword>
<evidence type="ECO:0000256" key="2">
    <source>
        <dbReference type="ARBA" id="ARBA00022487"/>
    </source>
</evidence>
<dbReference type="PANTHER" id="PTHR33938:SF15">
    <property type="entry name" value="FERULOYL ESTERASE B-RELATED"/>
    <property type="match status" value="1"/>
</dbReference>
<evidence type="ECO:0000256" key="6">
    <source>
        <dbReference type="ARBA" id="ARBA00022801"/>
    </source>
</evidence>
<dbReference type="SUPFAM" id="SSF53474">
    <property type="entry name" value="alpha/beta-Hydrolases"/>
    <property type="match status" value="1"/>
</dbReference>
<evidence type="ECO:0000313" key="12">
    <source>
        <dbReference type="Proteomes" id="UP000305948"/>
    </source>
</evidence>